<evidence type="ECO:0000256" key="1">
    <source>
        <dbReference type="ARBA" id="ARBA00022574"/>
    </source>
</evidence>
<evidence type="ECO:0000256" key="3">
    <source>
        <dbReference type="PROSITE-ProRule" id="PRU00221"/>
    </source>
</evidence>
<dbReference type="Gene3D" id="2.130.10.10">
    <property type="entry name" value="YVTN repeat-like/Quinoprotein amine dehydrogenase"/>
    <property type="match status" value="1"/>
</dbReference>
<feature type="repeat" description="WD" evidence="3">
    <location>
        <begin position="36"/>
        <end position="70"/>
    </location>
</feature>
<name>B6JXY0_SCHJY</name>
<dbReference type="STRING" id="402676.B6JXY0"/>
<evidence type="ECO:0000313" key="6">
    <source>
        <dbReference type="Proteomes" id="UP000001744"/>
    </source>
</evidence>
<dbReference type="Pfam" id="PF00400">
    <property type="entry name" value="WD40"/>
    <property type="match status" value="6"/>
</dbReference>
<dbReference type="InterPro" id="IPR019775">
    <property type="entry name" value="WD40_repeat_CS"/>
</dbReference>
<dbReference type="InterPro" id="IPR015943">
    <property type="entry name" value="WD40/YVTN_repeat-like_dom_sf"/>
</dbReference>
<keyword evidence="2" id="KW-0677">Repeat</keyword>
<dbReference type="GO" id="GO:0071013">
    <property type="term" value="C:catalytic step 2 spliceosome"/>
    <property type="evidence" value="ECO:0000318"/>
    <property type="project" value="GO_Central"/>
</dbReference>
<gene>
    <name evidence="5" type="primary">spf38</name>
    <name evidence="4" type="ORF">SJAG_05235</name>
</gene>
<dbReference type="PANTHER" id="PTHR44006">
    <property type="entry name" value="U5 SMALL NUCLEAR RIBONUCLEOPROTEIN 40 KDA PROTEIN"/>
    <property type="match status" value="1"/>
</dbReference>
<organism evidence="4 6">
    <name type="scientific">Schizosaccharomyces japonicus (strain yFS275 / FY16936)</name>
    <name type="common">Fission yeast</name>
    <dbReference type="NCBI Taxonomy" id="402676"/>
    <lineage>
        <taxon>Eukaryota</taxon>
        <taxon>Fungi</taxon>
        <taxon>Dikarya</taxon>
        <taxon>Ascomycota</taxon>
        <taxon>Taphrinomycotina</taxon>
        <taxon>Schizosaccharomycetes</taxon>
        <taxon>Schizosaccharomycetales</taxon>
        <taxon>Schizosaccharomycetaceae</taxon>
        <taxon>Schizosaccharomyces</taxon>
    </lineage>
</organism>
<sequence length="330" mass="36016">MDKRRQVTRAGTTQLVKRAKYDHSAVENDTSSNLQMLGHTDEVLVVRFSPSGSYFASAGVDKQLFLWDVDHGCSNFGLIKGSKGAILDLQWSRDSSSVYTCGSDYIVSTWDVNTGKRACKHVGHTDIVNAIDVLRVGNEIIASVGDDCSLKLWDAREKKEAQNIKQKYPLTAVAVSKQGSTVFTGDVSGQIVAWDLRSSQPLYTLNDSSDIITSLAISPDGTRLLSNSRDSIVRTFNIQPFAPATRLLNTATGAMQGHEHCLTGAAWNHDASLIASGSADRSVYVWDDEGQLKYQLPGHEGSVTHVDFHPQRNAILSCSTDKTILLGELQ</sequence>
<reference evidence="4 6" key="1">
    <citation type="journal article" date="2011" name="Science">
        <title>Comparative functional genomics of the fission yeasts.</title>
        <authorList>
            <person name="Rhind N."/>
            <person name="Chen Z."/>
            <person name="Yassour M."/>
            <person name="Thompson D.A."/>
            <person name="Haas B.J."/>
            <person name="Habib N."/>
            <person name="Wapinski I."/>
            <person name="Roy S."/>
            <person name="Lin M.F."/>
            <person name="Heiman D.I."/>
            <person name="Young S.K."/>
            <person name="Furuya K."/>
            <person name="Guo Y."/>
            <person name="Pidoux A."/>
            <person name="Chen H.M."/>
            <person name="Robbertse B."/>
            <person name="Goldberg J.M."/>
            <person name="Aoki K."/>
            <person name="Bayne E.H."/>
            <person name="Berlin A.M."/>
            <person name="Desjardins C.A."/>
            <person name="Dobbs E."/>
            <person name="Dukaj L."/>
            <person name="Fan L."/>
            <person name="FitzGerald M.G."/>
            <person name="French C."/>
            <person name="Gujja S."/>
            <person name="Hansen K."/>
            <person name="Keifenheim D."/>
            <person name="Levin J.Z."/>
            <person name="Mosher R.A."/>
            <person name="Mueller C.A."/>
            <person name="Pfiffner J."/>
            <person name="Priest M."/>
            <person name="Russ C."/>
            <person name="Smialowska A."/>
            <person name="Swoboda P."/>
            <person name="Sykes S.M."/>
            <person name="Vaughn M."/>
            <person name="Vengrova S."/>
            <person name="Yoder R."/>
            <person name="Zeng Q."/>
            <person name="Allshire R."/>
            <person name="Baulcombe D."/>
            <person name="Birren B.W."/>
            <person name="Brown W."/>
            <person name="Ekwall K."/>
            <person name="Kellis M."/>
            <person name="Leatherwood J."/>
            <person name="Levin H."/>
            <person name="Margalit H."/>
            <person name="Martienssen R."/>
            <person name="Nieduszynski C.A."/>
            <person name="Spatafora J.W."/>
            <person name="Friedman N."/>
            <person name="Dalgaard J.Z."/>
            <person name="Baumann P."/>
            <person name="Niki H."/>
            <person name="Regev A."/>
            <person name="Nusbaum C."/>
        </authorList>
    </citation>
    <scope>NUCLEOTIDE SEQUENCE [LARGE SCALE GENOMIC DNA]</scope>
    <source>
        <strain evidence="6">yFS275 / FY16936</strain>
    </source>
</reference>
<dbReference type="CDD" id="cd00200">
    <property type="entry name" value="WD40"/>
    <property type="match status" value="1"/>
</dbReference>
<dbReference type="PROSITE" id="PS50082">
    <property type="entry name" value="WD_REPEATS_2"/>
    <property type="match status" value="6"/>
</dbReference>
<dbReference type="EMBL" id="KE651168">
    <property type="protein sequence ID" value="EEB06398.1"/>
    <property type="molecule type" value="Genomic_DNA"/>
</dbReference>
<dbReference type="SUPFAM" id="SSF50978">
    <property type="entry name" value="WD40 repeat-like"/>
    <property type="match status" value="1"/>
</dbReference>
<dbReference type="AlphaFoldDB" id="B6JXY0"/>
<dbReference type="SMART" id="SM00320">
    <property type="entry name" value="WD40"/>
    <property type="match status" value="7"/>
</dbReference>
<dbReference type="InterPro" id="IPR036322">
    <property type="entry name" value="WD40_repeat_dom_sf"/>
</dbReference>
<dbReference type="OMA" id="ILYMLPG"/>
<dbReference type="eggNOG" id="KOG0265">
    <property type="taxonomic scope" value="Eukaryota"/>
</dbReference>
<evidence type="ECO:0000256" key="2">
    <source>
        <dbReference type="ARBA" id="ARBA00022737"/>
    </source>
</evidence>
<feature type="repeat" description="WD" evidence="3">
    <location>
        <begin position="255"/>
        <end position="287"/>
    </location>
</feature>
<dbReference type="OrthoDB" id="1068471at2759"/>
<dbReference type="Proteomes" id="UP000001744">
    <property type="component" value="Unassembled WGS sequence"/>
</dbReference>
<dbReference type="VEuPathDB" id="FungiDB:SJAG_05235"/>
<dbReference type="GO" id="GO:0071014">
    <property type="term" value="C:post-mRNA release spliceosomal complex"/>
    <property type="evidence" value="ECO:0007669"/>
    <property type="project" value="EnsemblFungi"/>
</dbReference>
<feature type="repeat" description="WD" evidence="3">
    <location>
        <begin position="296"/>
        <end position="330"/>
    </location>
</feature>
<proteinExistence type="predicted"/>
<dbReference type="RefSeq" id="XP_002172691.1">
    <property type="nucleotide sequence ID" value="XM_002172655.2"/>
</dbReference>
<dbReference type="JaponicusDB" id="SJAG_05235">
    <property type="gene designation" value="spf38"/>
</dbReference>
<keyword evidence="1 3" id="KW-0853">WD repeat</keyword>
<dbReference type="GeneID" id="7051397"/>
<evidence type="ECO:0000313" key="4">
    <source>
        <dbReference type="EMBL" id="EEB06398.1"/>
    </source>
</evidence>
<dbReference type="PROSITE" id="PS50294">
    <property type="entry name" value="WD_REPEATS_REGION"/>
    <property type="match status" value="3"/>
</dbReference>
<feature type="repeat" description="WD" evidence="3">
    <location>
        <begin position="205"/>
        <end position="239"/>
    </location>
</feature>
<dbReference type="InterPro" id="IPR001680">
    <property type="entry name" value="WD40_rpt"/>
</dbReference>
<accession>B6JXY0</accession>
<feature type="repeat" description="WD" evidence="3">
    <location>
        <begin position="121"/>
        <end position="163"/>
    </location>
</feature>
<keyword evidence="6" id="KW-1185">Reference proteome</keyword>
<dbReference type="PANTHER" id="PTHR44006:SF1">
    <property type="entry name" value="U5 SMALL NUCLEAR RIBONUCLEOPROTEIN 40 KDA PROTEIN"/>
    <property type="match status" value="1"/>
</dbReference>
<dbReference type="InterPro" id="IPR052234">
    <property type="entry name" value="U5_snRNP_Component"/>
</dbReference>
<feature type="repeat" description="WD" evidence="3">
    <location>
        <begin position="79"/>
        <end position="120"/>
    </location>
</feature>
<dbReference type="HOGENOM" id="CLU_000288_57_2_1"/>
<dbReference type="GO" id="GO:0005682">
    <property type="term" value="C:U5 snRNP"/>
    <property type="evidence" value="ECO:0007669"/>
    <property type="project" value="EnsemblFungi"/>
</dbReference>
<protein>
    <submittedName>
        <fullName evidence="4">Splicing factor Spf38</fullName>
    </submittedName>
</protein>
<evidence type="ECO:0000313" key="5">
    <source>
        <dbReference type="JaponicusDB" id="SJAG_05235"/>
    </source>
</evidence>
<dbReference type="PROSITE" id="PS00678">
    <property type="entry name" value="WD_REPEATS_1"/>
    <property type="match status" value="1"/>
</dbReference>